<evidence type="ECO:0000313" key="2">
    <source>
        <dbReference type="EMBL" id="OKH13346.1"/>
    </source>
</evidence>
<protein>
    <submittedName>
        <fullName evidence="2">Uncharacterized protein</fullName>
    </submittedName>
</protein>
<feature type="compositionally biased region" description="Low complexity" evidence="1">
    <location>
        <begin position="19"/>
        <end position="31"/>
    </location>
</feature>
<proteinExistence type="predicted"/>
<evidence type="ECO:0000256" key="1">
    <source>
        <dbReference type="SAM" id="MobiDB-lite"/>
    </source>
</evidence>
<gene>
    <name evidence="2" type="ORF">NIES592_14880</name>
</gene>
<organism evidence="2 3">
    <name type="scientific">Fischerella major NIES-592</name>
    <dbReference type="NCBI Taxonomy" id="210994"/>
    <lineage>
        <taxon>Bacteria</taxon>
        <taxon>Bacillati</taxon>
        <taxon>Cyanobacteriota</taxon>
        <taxon>Cyanophyceae</taxon>
        <taxon>Nostocales</taxon>
        <taxon>Hapalosiphonaceae</taxon>
        <taxon>Fischerella</taxon>
    </lineage>
</organism>
<keyword evidence="3" id="KW-1185">Reference proteome</keyword>
<sequence length="79" mass="9144">MEQNQHEQRRVADQEFQKSLDQLQQILQDDSTQTEETPQSPSDHEGDRQIAETSSIIDLDVWEDAVADIDQYLQQKGKS</sequence>
<comment type="caution">
    <text evidence="2">The sequence shown here is derived from an EMBL/GenBank/DDBJ whole genome shotgun (WGS) entry which is preliminary data.</text>
</comment>
<dbReference type="Proteomes" id="UP000186391">
    <property type="component" value="Unassembled WGS sequence"/>
</dbReference>
<reference evidence="2 3" key="1">
    <citation type="submission" date="2016-11" db="EMBL/GenBank/DDBJ databases">
        <title>Draft Genome Sequences of Nine Cyanobacterial Strains from Diverse Habitats.</title>
        <authorList>
            <person name="Zhu T."/>
            <person name="Hou S."/>
            <person name="Lu X."/>
            <person name="Hess W.R."/>
        </authorList>
    </citation>
    <scope>NUCLEOTIDE SEQUENCE [LARGE SCALE GENOMIC DNA]</scope>
    <source>
        <strain evidence="2 3">NIES-592</strain>
    </source>
</reference>
<accession>A0A1U7GY79</accession>
<dbReference type="RefSeq" id="WP_073556155.1">
    <property type="nucleotide sequence ID" value="NZ_MRCA01000007.1"/>
</dbReference>
<dbReference type="AlphaFoldDB" id="A0A1U7GY79"/>
<name>A0A1U7GY79_9CYAN</name>
<feature type="compositionally biased region" description="Basic and acidic residues" evidence="1">
    <location>
        <begin position="1"/>
        <end position="18"/>
    </location>
</feature>
<dbReference type="EMBL" id="MRCA01000007">
    <property type="protein sequence ID" value="OKH13346.1"/>
    <property type="molecule type" value="Genomic_DNA"/>
</dbReference>
<evidence type="ECO:0000313" key="3">
    <source>
        <dbReference type="Proteomes" id="UP000186391"/>
    </source>
</evidence>
<feature type="region of interest" description="Disordered" evidence="1">
    <location>
        <begin position="1"/>
        <end position="57"/>
    </location>
</feature>
<dbReference type="OrthoDB" id="515899at2"/>